<reference evidence="2 3" key="1">
    <citation type="journal article" date="2021" name="Elife">
        <title>Chloroplast acquisition without the gene transfer in kleptoplastic sea slugs, Plakobranchus ocellatus.</title>
        <authorList>
            <person name="Maeda T."/>
            <person name="Takahashi S."/>
            <person name="Yoshida T."/>
            <person name="Shimamura S."/>
            <person name="Takaki Y."/>
            <person name="Nagai Y."/>
            <person name="Toyoda A."/>
            <person name="Suzuki Y."/>
            <person name="Arimoto A."/>
            <person name="Ishii H."/>
            <person name="Satoh N."/>
            <person name="Nishiyama T."/>
            <person name="Hasebe M."/>
            <person name="Maruyama T."/>
            <person name="Minagawa J."/>
            <person name="Obokata J."/>
            <person name="Shigenobu S."/>
        </authorList>
    </citation>
    <scope>NUCLEOTIDE SEQUENCE [LARGE SCALE GENOMIC DNA]</scope>
</reference>
<protein>
    <submittedName>
        <fullName evidence="2">Uncharacterized protein</fullName>
    </submittedName>
</protein>
<organism evidence="2 3">
    <name type="scientific">Plakobranchus ocellatus</name>
    <dbReference type="NCBI Taxonomy" id="259542"/>
    <lineage>
        <taxon>Eukaryota</taxon>
        <taxon>Metazoa</taxon>
        <taxon>Spiralia</taxon>
        <taxon>Lophotrochozoa</taxon>
        <taxon>Mollusca</taxon>
        <taxon>Gastropoda</taxon>
        <taxon>Heterobranchia</taxon>
        <taxon>Euthyneura</taxon>
        <taxon>Panpulmonata</taxon>
        <taxon>Sacoglossa</taxon>
        <taxon>Placobranchoidea</taxon>
        <taxon>Plakobranchidae</taxon>
        <taxon>Plakobranchus</taxon>
    </lineage>
</organism>
<keyword evidence="3" id="KW-1185">Reference proteome</keyword>
<comment type="caution">
    <text evidence="2">The sequence shown here is derived from an EMBL/GenBank/DDBJ whole genome shotgun (WGS) entry which is preliminary data.</text>
</comment>
<gene>
    <name evidence="2" type="ORF">PoB_002252700</name>
</gene>
<name>A0AAV3ZNC3_9GAST</name>
<dbReference type="Proteomes" id="UP000735302">
    <property type="component" value="Unassembled WGS sequence"/>
</dbReference>
<evidence type="ECO:0000313" key="3">
    <source>
        <dbReference type="Proteomes" id="UP000735302"/>
    </source>
</evidence>
<feature type="region of interest" description="Disordered" evidence="1">
    <location>
        <begin position="40"/>
        <end position="69"/>
    </location>
</feature>
<accession>A0AAV3ZNC3</accession>
<dbReference type="EMBL" id="BLXT01002625">
    <property type="protein sequence ID" value="GFN96021.1"/>
    <property type="molecule type" value="Genomic_DNA"/>
</dbReference>
<evidence type="ECO:0000313" key="2">
    <source>
        <dbReference type="EMBL" id="GFN96021.1"/>
    </source>
</evidence>
<dbReference type="AlphaFoldDB" id="A0AAV3ZNC3"/>
<evidence type="ECO:0000256" key="1">
    <source>
        <dbReference type="SAM" id="MobiDB-lite"/>
    </source>
</evidence>
<sequence>MELKLAKLGSLQKLTAPVVFNNNTRKDTSNNMGSFYMSASGHPECHESPLEAEAEAEAENNHRQARQSLKRLEQTTDRCTLSFVQDLLQSALIRQLKGAARQDNQQIKTGFQRPGQTLVMWAGGYFGGLACSENEKIKTSDLWARDVRRCTKSVSTHRPAVPASTSARLLTSTGQKLVGKLGQSANTIVLGYKAQGKS</sequence>
<proteinExistence type="predicted"/>